<dbReference type="AlphaFoldDB" id="A0A853EXZ6"/>
<dbReference type="InterPro" id="IPR016181">
    <property type="entry name" value="Acyl_CoA_acyltransferase"/>
</dbReference>
<dbReference type="RefSeq" id="WP_179914024.1">
    <property type="nucleotide sequence ID" value="NZ_JACBYE010000041.1"/>
</dbReference>
<proteinExistence type="predicted"/>
<gene>
    <name evidence="1" type="ORF">HZZ10_14440</name>
</gene>
<name>A0A853EXZ6_9MICO</name>
<evidence type="ECO:0000313" key="2">
    <source>
        <dbReference type="Proteomes" id="UP000561011"/>
    </source>
</evidence>
<reference evidence="1 2" key="1">
    <citation type="submission" date="2020-07" db="EMBL/GenBank/DDBJ databases">
        <title>MOT database genomes.</title>
        <authorList>
            <person name="Joseph S."/>
            <person name="Aduse-Opoku J."/>
            <person name="Hashim A."/>
            <person name="Wade W."/>
            <person name="Curtis M."/>
        </authorList>
    </citation>
    <scope>NUCLEOTIDE SEQUENCE [LARGE SCALE GENOMIC DNA]</scope>
    <source>
        <strain evidence="1 2">DSM 100099</strain>
    </source>
</reference>
<evidence type="ECO:0000313" key="1">
    <source>
        <dbReference type="EMBL" id="NYS94714.1"/>
    </source>
</evidence>
<dbReference type="EMBL" id="JACBYE010000041">
    <property type="protein sequence ID" value="NYS94714.1"/>
    <property type="molecule type" value="Genomic_DNA"/>
</dbReference>
<dbReference type="SUPFAM" id="SSF55729">
    <property type="entry name" value="Acyl-CoA N-acyltransferases (Nat)"/>
    <property type="match status" value="2"/>
</dbReference>
<dbReference type="Proteomes" id="UP000561011">
    <property type="component" value="Unassembled WGS sequence"/>
</dbReference>
<keyword evidence="1" id="KW-0808">Transferase</keyword>
<accession>A0A853EXZ6</accession>
<sequence length="374" mass="40786">MTSRPGWTVRPISIPDSLDSPDAWVLHGLVAVQREVHEASWGHADLHLPAEMRLAVMRDQMRTERLGFVAVRDPLPQTPGPEDVLGVSLVTMERTGNTHAASMGVLVRPERVHEGIGTALADATEAAVAAKGRTTVILDIEHPGEPPVDAPDVVTPPTGAGRIAGDAAGVAFARGRGYSLEQGERFSTLHLPLPDDSVVDTFLTESLAAAGDDYETVTWQNTCPEELVEEMSALATLMTTAVPVAGLDLVEHVWTVEELRQQEATNREAGHDTLVTAVRHRPSGGLVAYSEIAMPTLYRWLAFQDDTLVDPAHRGHRLGMLMKAKNLVELRTLRPELARLHTWNAEENRHMLSINEALGFEPTGVVALWQKKLV</sequence>
<dbReference type="GO" id="GO:0016740">
    <property type="term" value="F:transferase activity"/>
    <property type="evidence" value="ECO:0007669"/>
    <property type="project" value="UniProtKB-KW"/>
</dbReference>
<dbReference type="Gene3D" id="3.40.630.30">
    <property type="match status" value="1"/>
</dbReference>
<protein>
    <submittedName>
        <fullName evidence="1">N-acetyltransferase</fullName>
    </submittedName>
</protein>
<keyword evidence="2" id="KW-1185">Reference proteome</keyword>
<comment type="caution">
    <text evidence="1">The sequence shown here is derived from an EMBL/GenBank/DDBJ whole genome shotgun (WGS) entry which is preliminary data.</text>
</comment>
<organism evidence="1 2">
    <name type="scientific">Sanguibacter inulinus</name>
    <dbReference type="NCBI Taxonomy" id="60922"/>
    <lineage>
        <taxon>Bacteria</taxon>
        <taxon>Bacillati</taxon>
        <taxon>Actinomycetota</taxon>
        <taxon>Actinomycetes</taxon>
        <taxon>Micrococcales</taxon>
        <taxon>Sanguibacteraceae</taxon>
        <taxon>Sanguibacter</taxon>
    </lineage>
</organism>